<evidence type="ECO:0000259" key="4">
    <source>
        <dbReference type="PROSITE" id="PS50206"/>
    </source>
</evidence>
<evidence type="ECO:0000313" key="6">
    <source>
        <dbReference type="Proteomes" id="UP000561681"/>
    </source>
</evidence>
<keyword evidence="5" id="KW-0670">Pyruvate</keyword>
<organism evidence="5 6">
    <name type="scientific">Flavobacterium nitrogenifigens</name>
    <dbReference type="NCBI Taxonomy" id="1617283"/>
    <lineage>
        <taxon>Bacteria</taxon>
        <taxon>Pseudomonadati</taxon>
        <taxon>Bacteroidota</taxon>
        <taxon>Flavobacteriia</taxon>
        <taxon>Flavobacteriales</taxon>
        <taxon>Flavobacteriaceae</taxon>
        <taxon>Flavobacterium</taxon>
    </lineage>
</organism>
<dbReference type="InterPro" id="IPR036873">
    <property type="entry name" value="Rhodanese-like_dom_sf"/>
</dbReference>
<keyword evidence="1 5" id="KW-0808">Transferase</keyword>
<dbReference type="RefSeq" id="WP_184164812.1">
    <property type="nucleotide sequence ID" value="NZ_JACHLD010000005.1"/>
</dbReference>
<dbReference type="SUPFAM" id="SSF52821">
    <property type="entry name" value="Rhodanese/Cell cycle control phosphatase"/>
    <property type="match status" value="2"/>
</dbReference>
<protein>
    <submittedName>
        <fullName evidence="5">Thiosulfate/3-mercaptopyruvate sulfurtransferase</fullName>
        <ecNumber evidence="5">2.8.1.1</ecNumber>
        <ecNumber evidence="5">2.8.1.2</ecNumber>
    </submittedName>
</protein>
<comment type="caution">
    <text evidence="5">The sequence shown here is derived from an EMBL/GenBank/DDBJ whole genome shotgun (WGS) entry which is preliminary data.</text>
</comment>
<name>A0A7W7N821_9FLAO</name>
<feature type="domain" description="Tyrosine specific protein phosphatases" evidence="3">
    <location>
        <begin position="210"/>
        <end position="283"/>
    </location>
</feature>
<accession>A0A7W7N821</accession>
<feature type="domain" description="Rhodanese" evidence="4">
    <location>
        <begin position="18"/>
        <end position="136"/>
    </location>
</feature>
<dbReference type="GO" id="GO:0016784">
    <property type="term" value="F:3-mercaptopyruvate sulfurtransferase activity"/>
    <property type="evidence" value="ECO:0007669"/>
    <property type="project" value="UniProtKB-EC"/>
</dbReference>
<dbReference type="CDD" id="cd01448">
    <property type="entry name" value="TST_Repeat_1"/>
    <property type="match status" value="1"/>
</dbReference>
<feature type="domain" description="Rhodanese" evidence="4">
    <location>
        <begin position="166"/>
        <end position="279"/>
    </location>
</feature>
<sequence>MSTLLSPIISAEELNKLNLFEIILIDARAGSNAFEVYQKEHLKGARFVDLNQDLASIPENPANGGRHPLPTNEQFAETLSKLGISPSDHIIVYDDKNGSNFSARFWWMMRAVGHEKIQVLNGGYQAALQNDFPTSSETETFQKTTYPIQKWKLPLADIEDVEKARKSNQNLVIDVRDKNRFDGLTEPLDLIAGHIPGAINIPLTENLDENGFFKSAEELGQKYKSIVGDKKDENIIVHCGSGVTACHTLLAMDYAGIAIPKLYVGSWSEWSRNDREMATQQKE</sequence>
<proteinExistence type="predicted"/>
<dbReference type="PROSITE" id="PS50056">
    <property type="entry name" value="TYR_PHOSPHATASE_2"/>
    <property type="match status" value="1"/>
</dbReference>
<evidence type="ECO:0000259" key="3">
    <source>
        <dbReference type="PROSITE" id="PS50056"/>
    </source>
</evidence>
<dbReference type="Gene3D" id="3.40.250.10">
    <property type="entry name" value="Rhodanese-like domain"/>
    <property type="match status" value="2"/>
</dbReference>
<dbReference type="Proteomes" id="UP000561681">
    <property type="component" value="Unassembled WGS sequence"/>
</dbReference>
<gene>
    <name evidence="5" type="ORF">HNP37_003463</name>
</gene>
<dbReference type="CDD" id="cd01449">
    <property type="entry name" value="TST_Repeat_2"/>
    <property type="match status" value="1"/>
</dbReference>
<dbReference type="SMART" id="SM00450">
    <property type="entry name" value="RHOD"/>
    <property type="match status" value="2"/>
</dbReference>
<dbReference type="InterPro" id="IPR045078">
    <property type="entry name" value="TST/MPST-like"/>
</dbReference>
<dbReference type="PANTHER" id="PTHR11364">
    <property type="entry name" value="THIOSULFATE SULFERTANSFERASE"/>
    <property type="match status" value="1"/>
</dbReference>
<evidence type="ECO:0000313" key="5">
    <source>
        <dbReference type="EMBL" id="MBB4803388.1"/>
    </source>
</evidence>
<dbReference type="GO" id="GO:0004792">
    <property type="term" value="F:thiosulfate-cyanide sulfurtransferase activity"/>
    <property type="evidence" value="ECO:0007669"/>
    <property type="project" value="UniProtKB-EC"/>
</dbReference>
<dbReference type="EMBL" id="JACHLD010000005">
    <property type="protein sequence ID" value="MBB4803388.1"/>
    <property type="molecule type" value="Genomic_DNA"/>
</dbReference>
<keyword evidence="6" id="KW-1185">Reference proteome</keyword>
<evidence type="ECO:0000256" key="1">
    <source>
        <dbReference type="ARBA" id="ARBA00022679"/>
    </source>
</evidence>
<dbReference type="EC" id="2.8.1.1" evidence="5"/>
<dbReference type="PROSITE" id="PS50206">
    <property type="entry name" value="RHODANESE_3"/>
    <property type="match status" value="2"/>
</dbReference>
<dbReference type="InterPro" id="IPR000387">
    <property type="entry name" value="Tyr_Pase_dom"/>
</dbReference>
<keyword evidence="2" id="KW-0677">Repeat</keyword>
<dbReference type="PANTHER" id="PTHR11364:SF27">
    <property type="entry name" value="SULFURTRANSFERASE"/>
    <property type="match status" value="1"/>
</dbReference>
<dbReference type="Pfam" id="PF00581">
    <property type="entry name" value="Rhodanese"/>
    <property type="match status" value="2"/>
</dbReference>
<evidence type="ECO:0000256" key="2">
    <source>
        <dbReference type="ARBA" id="ARBA00022737"/>
    </source>
</evidence>
<reference evidence="5 6" key="1">
    <citation type="submission" date="2020-08" db="EMBL/GenBank/DDBJ databases">
        <title>Functional genomics of gut bacteria from endangered species of beetles.</title>
        <authorList>
            <person name="Carlos-Shanley C."/>
        </authorList>
    </citation>
    <scope>NUCLEOTIDE SEQUENCE [LARGE SCALE GENOMIC DNA]</scope>
    <source>
        <strain evidence="5 6">S00142</strain>
    </source>
</reference>
<dbReference type="InterPro" id="IPR001763">
    <property type="entry name" value="Rhodanese-like_dom"/>
</dbReference>
<dbReference type="AlphaFoldDB" id="A0A7W7N821"/>
<dbReference type="EC" id="2.8.1.2" evidence="5"/>